<dbReference type="InterPro" id="IPR012334">
    <property type="entry name" value="Pectin_lyas_fold"/>
</dbReference>
<dbReference type="Pfam" id="PF18668">
    <property type="entry name" value="Tail_spike_N"/>
    <property type="match status" value="1"/>
</dbReference>
<dbReference type="Proteomes" id="UP001468095">
    <property type="component" value="Unassembled WGS sequence"/>
</dbReference>
<feature type="domain" description="Peptidase S74" evidence="1">
    <location>
        <begin position="632"/>
        <end position="818"/>
    </location>
</feature>
<organism evidence="2 3">
    <name type="scientific">Pantoea brenneri</name>
    <dbReference type="NCBI Taxonomy" id="472694"/>
    <lineage>
        <taxon>Bacteria</taxon>
        <taxon>Pseudomonadati</taxon>
        <taxon>Pseudomonadota</taxon>
        <taxon>Gammaproteobacteria</taxon>
        <taxon>Enterobacterales</taxon>
        <taxon>Erwiniaceae</taxon>
        <taxon>Pantoea</taxon>
    </lineage>
</organism>
<gene>
    <name evidence="2" type="ORF">AABB92_04725</name>
</gene>
<keyword evidence="3" id="KW-1185">Reference proteome</keyword>
<evidence type="ECO:0000313" key="2">
    <source>
        <dbReference type="EMBL" id="MEL7694962.1"/>
    </source>
</evidence>
<dbReference type="Gene3D" id="2.10.10.80">
    <property type="match status" value="1"/>
</dbReference>
<protein>
    <submittedName>
        <fullName evidence="2">Tail fiber domain-containing protein</fullName>
    </submittedName>
</protein>
<dbReference type="Gene3D" id="2.160.20.10">
    <property type="entry name" value="Single-stranded right-handed beta-helix, Pectin lyase-like"/>
    <property type="match status" value="1"/>
</dbReference>
<sequence length="818" mass="87115">MTTQPTNNPVPSESPRDLKFNAGKIDEFVTSLEQQYIDRFGVSHYTIEGLKMWAQQAISAYGWVPAGSFQAGANLTLPNQILKDTTDGEYYRWDGAFPKDVPANSTPSSAGGIGSGKWIAVGIGALAGEGINEGDALITVKQPYAGSVARTQHNFNAQFSSILDFLGDTYNGTTNAAAAFNAANTLVPKGRQILVPAGNYLLSTDVDCYGRHFIFEEPVTFSGSGYLRRAVIHRYDGSTGSVSVASNGVRGGDGNPQYGTMFRYGGNAGNVTGFQIGGADPIHGTDGIVPFIDGYSSWLTMQPSKYPSPVELAIQPSSRAGKCTTVAGTNQVTIIGGAGLTSAEVGKTVWLKDAGYTVASVGNNTFTVTNLNGTAVSFSSSATMTYICCYIWGRGKCNVSGTAITRISGDPFIPLNNIVTTFVVNGVTTTQAAYTDSWSATLSASAGTASNVDYYWWGSVDNLVSALRVHRLSGAGFEENVSIIASARGFYHLHAASGSTDQYPLYIGSGYDSDGTARRQITVDGTNGVTTVGGGYGRSAAEFGYRNFSTGDVNRFRFDGGTAGNPASLSAVGPDTNINTVMAAKGSGFIQFNSVIRPNAAIVFNVDNAYTIGASGARASQVWAANGAIQTSDGNLKTNVVDSELGLEFIKGLRPVSYRFISGGNIVEEVEDGYEEVERQVTEITDSTEMVQELVEIDGVKKYVRSYVTKQVERPVFDSIDVVDESGNYLETISQPRMEIVKVPKMTQKITSVAGKRTHFGFISQEVKALLDKLGVKDFGGYVEGEDGTLGLRYEQFIAPVVKAISELSERLDALDQK</sequence>
<dbReference type="InterPro" id="IPR040775">
    <property type="entry name" value="Tail_spike_N"/>
</dbReference>
<proteinExistence type="predicted"/>
<name>A0ABU9MJQ0_9GAMM</name>
<dbReference type="Gene3D" id="4.10.1090.10">
    <property type="entry name" value="Endosialidase, domain 4"/>
    <property type="match status" value="1"/>
</dbReference>
<dbReference type="InterPro" id="IPR044914">
    <property type="entry name" value="Endosialidase_C_dom_sf"/>
</dbReference>
<dbReference type="InterPro" id="IPR030392">
    <property type="entry name" value="S74_ICA"/>
</dbReference>
<dbReference type="EMBL" id="JBCGBG010000001">
    <property type="protein sequence ID" value="MEL7694962.1"/>
    <property type="molecule type" value="Genomic_DNA"/>
</dbReference>
<dbReference type="RefSeq" id="WP_031374510.1">
    <property type="nucleotide sequence ID" value="NZ_JBCGBG010000001.1"/>
</dbReference>
<reference evidence="2 3" key="1">
    <citation type="submission" date="2024-04" db="EMBL/GenBank/DDBJ databases">
        <authorList>
            <person name="Suleimanova A.D."/>
            <person name="Pudova D.S."/>
            <person name="Shagimardanova E.I."/>
            <person name="Sharipova M.R."/>
        </authorList>
    </citation>
    <scope>NUCLEOTIDE SEQUENCE [LARGE SCALE GENOMIC DNA]</scope>
    <source>
        <strain evidence="2 3">3.1</strain>
    </source>
</reference>
<dbReference type="PROSITE" id="PS51688">
    <property type="entry name" value="ICA"/>
    <property type="match status" value="1"/>
</dbReference>
<accession>A0ABU9MJQ0</accession>
<evidence type="ECO:0000313" key="3">
    <source>
        <dbReference type="Proteomes" id="UP001468095"/>
    </source>
</evidence>
<evidence type="ECO:0000259" key="1">
    <source>
        <dbReference type="PROSITE" id="PS51688"/>
    </source>
</evidence>
<comment type="caution">
    <text evidence="2">The sequence shown here is derived from an EMBL/GenBank/DDBJ whole genome shotgun (WGS) entry which is preliminary data.</text>
</comment>